<dbReference type="InterPro" id="IPR050490">
    <property type="entry name" value="Bact_solute-bd_prot1"/>
</dbReference>
<dbReference type="SUPFAM" id="SSF53850">
    <property type="entry name" value="Periplasmic binding protein-like II"/>
    <property type="match status" value="1"/>
</dbReference>
<comment type="subcellular location">
    <subcellularLocation>
        <location evidence="1">Periplasm</location>
    </subcellularLocation>
</comment>
<dbReference type="PANTHER" id="PTHR43649">
    <property type="entry name" value="ARABINOSE-BINDING PROTEIN-RELATED"/>
    <property type="match status" value="1"/>
</dbReference>
<comment type="caution">
    <text evidence="4">The sequence shown here is derived from an EMBL/GenBank/DDBJ whole genome shotgun (WGS) entry which is preliminary data.</text>
</comment>
<evidence type="ECO:0000256" key="2">
    <source>
        <dbReference type="ARBA" id="ARBA00008520"/>
    </source>
</evidence>
<keyword evidence="3" id="KW-0732">Signal</keyword>
<sequence length="420" mass="44728">MSSIKLSATTKTAIAAAAVAFAGPVSAAELTFICYNNNVECETFEELAKGWTAETGHTLDMEVVAYQVIREQLLTQVEGGQSPDLFRITDVGGFAPYLLDLSPYIDRAYWEENYSNVLGRATMVTGDNGIYHWPTLLSMTGPFVNLTMFEDAGVDLPGDGATWEDWAEALRTVKDELGLTAGLCMDRTTHRWAGPAISYGAALQENGEPILVDDGFRAFSELFVGWHAEGLMPQEGWPAGAGTQYRNCAPQFLDGTVAMHQSGSWMIGNYAENITDFEWAAVPAPCGPAGCGAIPGGASLAGYKGSEHPEAVASFIDYMAREENAEAIAIATSSISGHQGLQKTGVDYSSLDPKIGQALSVFSGNAAGAPEAAWWLSAYPQNFAIYGIVPDYLTQAINGEISLDDALAAIDADVKAKAAE</sequence>
<dbReference type="InterPro" id="IPR006059">
    <property type="entry name" value="SBP"/>
</dbReference>
<comment type="similarity">
    <text evidence="2">Belongs to the bacterial solute-binding protein 1 family.</text>
</comment>
<dbReference type="Gene3D" id="3.40.190.10">
    <property type="entry name" value="Periplasmic binding protein-like II"/>
    <property type="match status" value="1"/>
</dbReference>
<evidence type="ECO:0000313" key="5">
    <source>
        <dbReference type="Proteomes" id="UP000026249"/>
    </source>
</evidence>
<evidence type="ECO:0000256" key="1">
    <source>
        <dbReference type="ARBA" id="ARBA00004418"/>
    </source>
</evidence>
<dbReference type="RefSeq" id="WP_035261707.1">
    <property type="nucleotide sequence ID" value="NZ_JFKE01000008.1"/>
</dbReference>
<dbReference type="AlphaFoldDB" id="A0A037ZFP2"/>
<reference evidence="4 5" key="1">
    <citation type="submission" date="2014-03" db="EMBL/GenBank/DDBJ databases">
        <title>Draft Genome Sequence of Actibacterium mucosum KCTC 23349, a Marine Alphaproteobacterium with Complex Ionic Requirements Isolated from Mediterranean Seawater at Malvarrosa Beach, Valencia, Spain.</title>
        <authorList>
            <person name="Arahal D.R."/>
            <person name="Shao Z."/>
            <person name="Lai Q."/>
            <person name="Pujalte M.J."/>
        </authorList>
    </citation>
    <scope>NUCLEOTIDE SEQUENCE [LARGE SCALE GENOMIC DNA]</scope>
    <source>
        <strain evidence="4 5">KCTC 23349</strain>
    </source>
</reference>
<dbReference type="OrthoDB" id="6416561at2"/>
<protein>
    <submittedName>
        <fullName evidence="4">ABC transporter substrate-binding protein</fullName>
    </submittedName>
</protein>
<dbReference type="Proteomes" id="UP000026249">
    <property type="component" value="Unassembled WGS sequence"/>
</dbReference>
<name>A0A037ZFP2_9RHOB</name>
<accession>A0A037ZFP2</accession>
<dbReference type="STRING" id="1454373.ACMU_18395"/>
<feature type="chain" id="PRO_5001563948" evidence="3">
    <location>
        <begin position="28"/>
        <end position="420"/>
    </location>
</feature>
<dbReference type="Pfam" id="PF01547">
    <property type="entry name" value="SBP_bac_1"/>
    <property type="match status" value="1"/>
</dbReference>
<organism evidence="4 5">
    <name type="scientific">Actibacterium mucosum KCTC 23349</name>
    <dbReference type="NCBI Taxonomy" id="1454373"/>
    <lineage>
        <taxon>Bacteria</taxon>
        <taxon>Pseudomonadati</taxon>
        <taxon>Pseudomonadota</taxon>
        <taxon>Alphaproteobacteria</taxon>
        <taxon>Rhodobacterales</taxon>
        <taxon>Roseobacteraceae</taxon>
        <taxon>Actibacterium</taxon>
    </lineage>
</organism>
<gene>
    <name evidence="4" type="ORF">ACMU_18395</name>
</gene>
<proteinExistence type="inferred from homology"/>
<evidence type="ECO:0000313" key="4">
    <source>
        <dbReference type="EMBL" id="KAJ54398.1"/>
    </source>
</evidence>
<evidence type="ECO:0000256" key="3">
    <source>
        <dbReference type="SAM" id="SignalP"/>
    </source>
</evidence>
<keyword evidence="5" id="KW-1185">Reference proteome</keyword>
<feature type="signal peptide" evidence="3">
    <location>
        <begin position="1"/>
        <end position="27"/>
    </location>
</feature>
<dbReference type="EMBL" id="JFKE01000008">
    <property type="protein sequence ID" value="KAJ54398.1"/>
    <property type="molecule type" value="Genomic_DNA"/>
</dbReference>
<dbReference type="GO" id="GO:0042597">
    <property type="term" value="C:periplasmic space"/>
    <property type="evidence" value="ECO:0007669"/>
    <property type="project" value="UniProtKB-SubCell"/>
</dbReference>